<accession>A0A179EQE5</accession>
<dbReference type="PROSITE" id="PS00372">
    <property type="entry name" value="PTS_EIIA_TYPE_2_HIS"/>
    <property type="match status" value="1"/>
</dbReference>
<evidence type="ECO:0000256" key="8">
    <source>
        <dbReference type="ARBA" id="ARBA00022777"/>
    </source>
</evidence>
<reference evidence="13 16" key="2">
    <citation type="submission" date="2019-07" db="EMBL/GenBank/DDBJ databases">
        <title>Whole genome shotgun sequence of Enterococcus thailandicus NBRC 101867.</title>
        <authorList>
            <person name="Hosoyama A."/>
            <person name="Uohara A."/>
            <person name="Ohji S."/>
            <person name="Ichikawa N."/>
        </authorList>
    </citation>
    <scope>NUCLEOTIDE SEQUENCE [LARGE SCALE GENOMIC DNA]</scope>
    <source>
        <strain evidence="13 16">NBRC 101867</strain>
    </source>
</reference>
<evidence type="ECO:0000313" key="15">
    <source>
        <dbReference type="Proteomes" id="UP000078516"/>
    </source>
</evidence>
<organism evidence="14 15">
    <name type="scientific">Enterococcus thailandicus</name>
    <dbReference type="NCBI Taxonomy" id="417368"/>
    <lineage>
        <taxon>Bacteria</taxon>
        <taxon>Bacillati</taxon>
        <taxon>Bacillota</taxon>
        <taxon>Bacilli</taxon>
        <taxon>Lactobacillales</taxon>
        <taxon>Enterococcaceae</taxon>
        <taxon>Enterococcus</taxon>
    </lineage>
</organism>
<proteinExistence type="predicted"/>
<evidence type="ECO:0000256" key="10">
    <source>
        <dbReference type="ARBA" id="ARBA00030956"/>
    </source>
</evidence>
<reference evidence="14 15" key="1">
    <citation type="submission" date="2016-04" db="EMBL/GenBank/DDBJ databases">
        <title>Draft genome of an Enterococcus thailandicus strain isolated from bovine feces.</title>
        <authorList>
            <person name="Beukers A.G."/>
            <person name="Zaheer R."/>
            <person name="Goji N."/>
            <person name="Cook S.R."/>
            <person name="Amoako K."/>
            <person name="Chaves A.V."/>
            <person name="Ward M.P."/>
            <person name="Mcallister T.A."/>
        </authorList>
    </citation>
    <scope>NUCLEOTIDE SEQUENCE [LARGE SCALE GENOMIC DNA]</scope>
    <source>
        <strain evidence="14 15">F0711D 46</strain>
    </source>
</reference>
<dbReference type="GO" id="GO:0005886">
    <property type="term" value="C:plasma membrane"/>
    <property type="evidence" value="ECO:0007669"/>
    <property type="project" value="TreeGrafter"/>
</dbReference>
<keyword evidence="6" id="KW-0808">Transferase</keyword>
<evidence type="ECO:0000313" key="13">
    <source>
        <dbReference type="EMBL" id="GEK37640.1"/>
    </source>
</evidence>
<evidence type="ECO:0000256" key="9">
    <source>
        <dbReference type="ARBA" id="ARBA00029908"/>
    </source>
</evidence>
<sequence length="145" mass="15800">MKALDFSMIELNQAFASKEEAIRYCGEKLVEAGCVDEAYIDSMIQRDEMLSVYMGNFIAIPHGTDSAKKYVKKSGICVVQVPEGVNFGTENEEKIATVLFGIAGVGEEHLALVQQIALYCSDVDNVVQLADALSKEEVCENLAIA</sequence>
<dbReference type="OrthoDB" id="1640042at2"/>
<evidence type="ECO:0000259" key="12">
    <source>
        <dbReference type="PROSITE" id="PS51094"/>
    </source>
</evidence>
<evidence type="ECO:0000256" key="3">
    <source>
        <dbReference type="ARBA" id="ARBA00022448"/>
    </source>
</evidence>
<comment type="caution">
    <text evidence="14">The sequence shown here is derived from an EMBL/GenBank/DDBJ whole genome shotgun (WGS) entry which is preliminary data.</text>
</comment>
<evidence type="ECO:0000256" key="11">
    <source>
        <dbReference type="ARBA" id="ARBA00030962"/>
    </source>
</evidence>
<keyword evidence="7" id="KW-0598">Phosphotransferase system</keyword>
<evidence type="ECO:0000256" key="5">
    <source>
        <dbReference type="ARBA" id="ARBA00022597"/>
    </source>
</evidence>
<dbReference type="GO" id="GO:0016301">
    <property type="term" value="F:kinase activity"/>
    <property type="evidence" value="ECO:0007669"/>
    <property type="project" value="UniProtKB-KW"/>
</dbReference>
<dbReference type="Gene3D" id="3.40.930.10">
    <property type="entry name" value="Mannitol-specific EII, Chain A"/>
    <property type="match status" value="1"/>
</dbReference>
<evidence type="ECO:0000313" key="14">
    <source>
        <dbReference type="EMBL" id="OAQ55465.1"/>
    </source>
</evidence>
<dbReference type="PATRIC" id="fig|417368.6.peg.731"/>
<keyword evidence="3" id="KW-0813">Transport</keyword>
<evidence type="ECO:0000256" key="4">
    <source>
        <dbReference type="ARBA" id="ARBA00022553"/>
    </source>
</evidence>
<keyword evidence="8" id="KW-0418">Kinase</keyword>
<name>A0A179EQE5_ENTTH</name>
<dbReference type="PANTHER" id="PTHR30181:SF2">
    <property type="entry name" value="PTS SYSTEM MANNITOL-SPECIFIC EIICBA COMPONENT"/>
    <property type="match status" value="1"/>
</dbReference>
<protein>
    <recommendedName>
        <fullName evidence="2">Mannitol-specific phosphotransferase enzyme IIA component</fullName>
    </recommendedName>
    <alternativeName>
        <fullName evidence="10">EIIA</fullName>
    </alternativeName>
    <alternativeName>
        <fullName evidence="11">EIII</fullName>
    </alternativeName>
    <alternativeName>
        <fullName evidence="9">PTS system mannitol-specific EIIA component</fullName>
    </alternativeName>
</protein>
<dbReference type="GO" id="GO:0009401">
    <property type="term" value="P:phosphoenolpyruvate-dependent sugar phosphotransferase system"/>
    <property type="evidence" value="ECO:0007669"/>
    <property type="project" value="UniProtKB-KW"/>
</dbReference>
<dbReference type="PANTHER" id="PTHR30181">
    <property type="entry name" value="MANNITOL PERMEASE IIC COMPONENT"/>
    <property type="match status" value="1"/>
</dbReference>
<dbReference type="CDD" id="cd00211">
    <property type="entry name" value="PTS_IIA_fru"/>
    <property type="match status" value="1"/>
</dbReference>
<keyword evidence="4" id="KW-0597">Phosphoprotein</keyword>
<feature type="domain" description="PTS EIIA type-2" evidence="12">
    <location>
        <begin position="2"/>
        <end position="145"/>
    </location>
</feature>
<dbReference type="GO" id="GO:0090563">
    <property type="term" value="F:protein-phosphocysteine-sugar phosphotransferase activity"/>
    <property type="evidence" value="ECO:0007669"/>
    <property type="project" value="TreeGrafter"/>
</dbReference>
<dbReference type="InterPro" id="IPR002178">
    <property type="entry name" value="PTS_EIIA_type-2_dom"/>
</dbReference>
<dbReference type="PROSITE" id="PS51094">
    <property type="entry name" value="PTS_EIIA_TYPE_2"/>
    <property type="match status" value="1"/>
</dbReference>
<gene>
    <name evidence="13" type="primary">mltF</name>
    <name evidence="14" type="ORF">A6E74_08195</name>
    <name evidence="13" type="ORF">ETH01_19270</name>
</gene>
<dbReference type="EMBL" id="LWMN01000013">
    <property type="protein sequence ID" value="OAQ55465.1"/>
    <property type="molecule type" value="Genomic_DNA"/>
</dbReference>
<evidence type="ECO:0000256" key="7">
    <source>
        <dbReference type="ARBA" id="ARBA00022683"/>
    </source>
</evidence>
<dbReference type="Proteomes" id="UP000321361">
    <property type="component" value="Unassembled WGS sequence"/>
</dbReference>
<comment type="function">
    <text evidence="1">The phosphoenolpyruvate-dependent sugar phosphotransferase system (sugar PTS), a major carbohydrate active transport system, catalyzes the phosphorylation of incoming sugar substrates concomitantly with their translocation across the cell membrane. The enzyme II CmtAB PTS system is involved in D-mannitol transport.</text>
</comment>
<dbReference type="Proteomes" id="UP000078516">
    <property type="component" value="Unassembled WGS sequence"/>
</dbReference>
<dbReference type="AlphaFoldDB" id="A0A179EQE5"/>
<dbReference type="RefSeq" id="WP_067483960.1">
    <property type="nucleotide sequence ID" value="NZ_BJUG01000010.1"/>
</dbReference>
<dbReference type="KEGG" id="eth:CK496_03530"/>
<dbReference type="GeneID" id="77486703"/>
<dbReference type="Pfam" id="PF00359">
    <property type="entry name" value="PTS_EIIA_2"/>
    <property type="match status" value="1"/>
</dbReference>
<evidence type="ECO:0000256" key="2">
    <source>
        <dbReference type="ARBA" id="ARBA00014783"/>
    </source>
</evidence>
<keyword evidence="15" id="KW-1185">Reference proteome</keyword>
<dbReference type="InterPro" id="IPR050893">
    <property type="entry name" value="Sugar_PTS"/>
</dbReference>
<dbReference type="InterPro" id="IPR016152">
    <property type="entry name" value="PTrfase/Anion_transptr"/>
</dbReference>
<dbReference type="EMBL" id="BJUG01000010">
    <property type="protein sequence ID" value="GEK37640.1"/>
    <property type="molecule type" value="Genomic_DNA"/>
</dbReference>
<evidence type="ECO:0000256" key="6">
    <source>
        <dbReference type="ARBA" id="ARBA00022679"/>
    </source>
</evidence>
<dbReference type="SUPFAM" id="SSF55804">
    <property type="entry name" value="Phoshotransferase/anion transport protein"/>
    <property type="match status" value="1"/>
</dbReference>
<keyword evidence="5" id="KW-0762">Sugar transport</keyword>
<evidence type="ECO:0000256" key="1">
    <source>
        <dbReference type="ARBA" id="ARBA00002434"/>
    </source>
</evidence>
<evidence type="ECO:0000313" key="16">
    <source>
        <dbReference type="Proteomes" id="UP000321361"/>
    </source>
</evidence>